<dbReference type="PROSITE" id="PS00211">
    <property type="entry name" value="ABC_TRANSPORTER_1"/>
    <property type="match status" value="1"/>
</dbReference>
<evidence type="ECO:0000256" key="2">
    <source>
        <dbReference type="ARBA" id="ARBA00022840"/>
    </source>
</evidence>
<evidence type="ECO:0000259" key="3">
    <source>
        <dbReference type="PROSITE" id="PS50893"/>
    </source>
</evidence>
<dbReference type="GO" id="GO:0016887">
    <property type="term" value="F:ATP hydrolysis activity"/>
    <property type="evidence" value="ECO:0007669"/>
    <property type="project" value="InterPro"/>
</dbReference>
<dbReference type="InterPro" id="IPR017871">
    <property type="entry name" value="ABC_transporter-like_CS"/>
</dbReference>
<dbReference type="RefSeq" id="WP_092379992.1">
    <property type="nucleotide sequence ID" value="NZ_LT629797.1"/>
</dbReference>
<keyword evidence="1" id="KW-0547">Nucleotide-binding</keyword>
<gene>
    <name evidence="4" type="ORF">SAMN05216363_4809</name>
</gene>
<proteinExistence type="predicted"/>
<dbReference type="SUPFAM" id="SSF52540">
    <property type="entry name" value="P-loop containing nucleoside triphosphate hydrolases"/>
    <property type="match status" value="1"/>
</dbReference>
<dbReference type="PANTHER" id="PTHR42794">
    <property type="entry name" value="HEMIN IMPORT ATP-BINDING PROTEIN HMUV"/>
    <property type="match status" value="1"/>
</dbReference>
<dbReference type="InterPro" id="IPR003439">
    <property type="entry name" value="ABC_transporter-like_ATP-bd"/>
</dbReference>
<dbReference type="Proteomes" id="UP000198675">
    <property type="component" value="Chromosome I"/>
</dbReference>
<dbReference type="GO" id="GO:0005524">
    <property type="term" value="F:ATP binding"/>
    <property type="evidence" value="ECO:0007669"/>
    <property type="project" value="UniProtKB-KW"/>
</dbReference>
<dbReference type="CDD" id="cd03214">
    <property type="entry name" value="ABC_Iron-Siderophores_B12_Hemin"/>
    <property type="match status" value="1"/>
</dbReference>
<organism evidence="4 5">
    <name type="scientific">Pseudomonas sihuiensis</name>
    <dbReference type="NCBI Taxonomy" id="1274359"/>
    <lineage>
        <taxon>Bacteria</taxon>
        <taxon>Pseudomonadati</taxon>
        <taxon>Pseudomonadota</taxon>
        <taxon>Gammaproteobacteria</taxon>
        <taxon>Pseudomonadales</taxon>
        <taxon>Pseudomonadaceae</taxon>
        <taxon>Pseudomonas</taxon>
    </lineage>
</organism>
<dbReference type="Gene3D" id="3.30.310.50">
    <property type="entry name" value="Alpha-D-phosphohexomutase, C-terminal domain"/>
    <property type="match status" value="1"/>
</dbReference>
<dbReference type="AlphaFoldDB" id="A0A1H2N6T9"/>
<dbReference type="Gene3D" id="3.40.50.300">
    <property type="entry name" value="P-loop containing nucleotide triphosphate hydrolases"/>
    <property type="match status" value="1"/>
</dbReference>
<dbReference type="InterPro" id="IPR014543">
    <property type="entry name" value="UCP028291"/>
</dbReference>
<dbReference type="PROSITE" id="PS50893">
    <property type="entry name" value="ABC_TRANSPORTER_2"/>
    <property type="match status" value="1"/>
</dbReference>
<dbReference type="EMBL" id="LT629797">
    <property type="protein sequence ID" value="SDV01219.1"/>
    <property type="molecule type" value="Genomic_DNA"/>
</dbReference>
<keyword evidence="2 4" id="KW-0067">ATP-binding</keyword>
<name>A0A1H2N6T9_9PSED</name>
<evidence type="ECO:0000256" key="1">
    <source>
        <dbReference type="ARBA" id="ARBA00022741"/>
    </source>
</evidence>
<accession>A0A1H2N6T9</accession>
<dbReference type="SMART" id="SM00382">
    <property type="entry name" value="AAA"/>
    <property type="match status" value="1"/>
</dbReference>
<evidence type="ECO:0000313" key="4">
    <source>
        <dbReference type="EMBL" id="SDV01219.1"/>
    </source>
</evidence>
<evidence type="ECO:0000313" key="5">
    <source>
        <dbReference type="Proteomes" id="UP000198675"/>
    </source>
</evidence>
<reference evidence="5" key="1">
    <citation type="submission" date="2016-10" db="EMBL/GenBank/DDBJ databases">
        <authorList>
            <person name="Varghese N."/>
            <person name="Submissions S."/>
        </authorList>
    </citation>
    <scope>NUCLEOTIDE SEQUENCE [LARGE SCALE GENOMIC DNA]</scope>
    <source>
        <strain evidence="5">KCTC 32246</strain>
    </source>
</reference>
<dbReference type="PANTHER" id="PTHR42794:SF2">
    <property type="entry name" value="ABC TRANSPORTER ATP-BINDING PROTEIN"/>
    <property type="match status" value="1"/>
</dbReference>
<keyword evidence="5" id="KW-1185">Reference proteome</keyword>
<dbReference type="Pfam" id="PF09981">
    <property type="entry name" value="DUF2218"/>
    <property type="match status" value="1"/>
</dbReference>
<dbReference type="InterPro" id="IPR003593">
    <property type="entry name" value="AAA+_ATPase"/>
</dbReference>
<dbReference type="InterPro" id="IPR027417">
    <property type="entry name" value="P-loop_NTPase"/>
</dbReference>
<dbReference type="Pfam" id="PF00005">
    <property type="entry name" value="ABC_tran"/>
    <property type="match status" value="1"/>
</dbReference>
<feature type="domain" description="ABC transporter" evidence="3">
    <location>
        <begin position="3"/>
        <end position="237"/>
    </location>
</feature>
<sequence length="354" mass="38586">MSLLIEGLGLSYGARSILQDLTLPAVEAGSLVGVLGPNGVGKSSLLRAIAGLQACQGMARLGNAALSGVPPWRQQAQVAYLPQQLPQAVSLLAYESLLAAARARCPQLVSHELTARVESILQRLGIEHLALQRMDRLSGGQRQLLGLAQALVGEPQLLLLDEPTSALDLHWQLRVLDCVAERCRTERAIALVACHDLNLALRFCSHLLLLAPDGAYRFGAPAEVLDAAWLRRTYAIEARIEHCSLGQPLVLADSPLLKEAPLMPNSHSRFPSSQASRLLGRLCKHFSHKIEARWSEHEGLLRFSIGKCVLQADDQALQLACTAPSAAELDELQEVIRRHLQGFAQVDDLVLQWH</sequence>
<protein>
    <submittedName>
        <fullName evidence="4">Iron complex transport system ATP-binding protein</fullName>
    </submittedName>
</protein>